<feature type="compositionally biased region" description="Basic and acidic residues" evidence="11">
    <location>
        <begin position="779"/>
        <end position="789"/>
    </location>
</feature>
<feature type="domain" description="C2H2-type" evidence="12">
    <location>
        <begin position="608"/>
        <end position="635"/>
    </location>
</feature>
<keyword evidence="3" id="KW-0677">Repeat</keyword>
<dbReference type="FunFam" id="3.30.160.60:FF:000679">
    <property type="entry name" value="Zinc finger protein 341"/>
    <property type="match status" value="1"/>
</dbReference>
<keyword evidence="2" id="KW-0479">Metal-binding</keyword>
<feature type="domain" description="C2H2-type" evidence="12">
    <location>
        <begin position="431"/>
        <end position="458"/>
    </location>
</feature>
<feature type="domain" description="C2H2-type" evidence="12">
    <location>
        <begin position="697"/>
        <end position="725"/>
    </location>
</feature>
<accession>A0ABD1KXL4</accession>
<dbReference type="FunFam" id="3.30.160.60:FF:001132">
    <property type="entry name" value="Zinc finger protein 341"/>
    <property type="match status" value="1"/>
</dbReference>
<dbReference type="PANTHER" id="PTHR47772">
    <property type="entry name" value="ZINC FINGER PROTEIN 200"/>
    <property type="match status" value="1"/>
</dbReference>
<reference evidence="13 14" key="1">
    <citation type="submission" date="2024-09" db="EMBL/GenBank/DDBJ databases">
        <title>A chromosome-level genome assembly of Gray's grenadier anchovy, Coilia grayii.</title>
        <authorList>
            <person name="Fu Z."/>
        </authorList>
    </citation>
    <scope>NUCLEOTIDE SEQUENCE [LARGE SCALE GENOMIC DNA]</scope>
    <source>
        <strain evidence="13">G4</strain>
        <tissue evidence="13">Muscle</tissue>
    </source>
</reference>
<comment type="caution">
    <text evidence="13">The sequence shown here is derived from an EMBL/GenBank/DDBJ whole genome shotgun (WGS) entry which is preliminary data.</text>
</comment>
<comment type="subcellular location">
    <subcellularLocation>
        <location evidence="1">Nucleus</location>
    </subcellularLocation>
</comment>
<feature type="domain" description="C2H2-type" evidence="12">
    <location>
        <begin position="298"/>
        <end position="325"/>
    </location>
</feature>
<evidence type="ECO:0000256" key="7">
    <source>
        <dbReference type="ARBA" id="ARBA00023125"/>
    </source>
</evidence>
<evidence type="ECO:0000259" key="12">
    <source>
        <dbReference type="PROSITE" id="PS50157"/>
    </source>
</evidence>
<dbReference type="EMBL" id="JBHFQA010000001">
    <property type="protein sequence ID" value="KAL2103903.1"/>
    <property type="molecule type" value="Genomic_DNA"/>
</dbReference>
<dbReference type="GO" id="GO:0003677">
    <property type="term" value="F:DNA binding"/>
    <property type="evidence" value="ECO:0007669"/>
    <property type="project" value="UniProtKB-KW"/>
</dbReference>
<evidence type="ECO:0000313" key="14">
    <source>
        <dbReference type="Proteomes" id="UP001591681"/>
    </source>
</evidence>
<evidence type="ECO:0000256" key="3">
    <source>
        <dbReference type="ARBA" id="ARBA00022737"/>
    </source>
</evidence>
<dbReference type="SMART" id="SM00355">
    <property type="entry name" value="ZnF_C2H2"/>
    <property type="match status" value="13"/>
</dbReference>
<dbReference type="PANTHER" id="PTHR47772:SF13">
    <property type="entry name" value="GASTRULA ZINC FINGER PROTEIN XLCGF49.1-LIKE-RELATED"/>
    <property type="match status" value="1"/>
</dbReference>
<dbReference type="FunFam" id="3.30.160.60:FF:001031">
    <property type="entry name" value="zinc finger protein 341 isoform X1"/>
    <property type="match status" value="1"/>
</dbReference>
<dbReference type="InterPro" id="IPR050636">
    <property type="entry name" value="C2H2-ZF_domain-containing"/>
</dbReference>
<dbReference type="AlphaFoldDB" id="A0ABD1KXL4"/>
<keyword evidence="8" id="KW-0804">Transcription</keyword>
<dbReference type="InterPro" id="IPR036236">
    <property type="entry name" value="Znf_C2H2_sf"/>
</dbReference>
<feature type="domain" description="C2H2-type" evidence="12">
    <location>
        <begin position="669"/>
        <end position="696"/>
    </location>
</feature>
<dbReference type="PROSITE" id="PS00028">
    <property type="entry name" value="ZINC_FINGER_C2H2_1"/>
    <property type="match status" value="10"/>
</dbReference>
<evidence type="ECO:0000256" key="10">
    <source>
        <dbReference type="PROSITE-ProRule" id="PRU00042"/>
    </source>
</evidence>
<keyword evidence="6" id="KW-0805">Transcription regulation</keyword>
<feature type="region of interest" description="Disordered" evidence="11">
    <location>
        <begin position="774"/>
        <end position="798"/>
    </location>
</feature>
<feature type="region of interest" description="Disordered" evidence="11">
    <location>
        <begin position="147"/>
        <end position="198"/>
    </location>
</feature>
<keyword evidence="5" id="KW-0862">Zinc</keyword>
<keyword evidence="9" id="KW-0539">Nucleus</keyword>
<evidence type="ECO:0000256" key="8">
    <source>
        <dbReference type="ARBA" id="ARBA00023163"/>
    </source>
</evidence>
<evidence type="ECO:0000256" key="6">
    <source>
        <dbReference type="ARBA" id="ARBA00023015"/>
    </source>
</evidence>
<sequence>MCFCHAGMDNHAVLAVQSLLDGQGGVADPNTQGVPTTSSIQTMDDDDVFLCGKCKKHFNTLATFMTHKREQCQSSAASLAPASLASTVSYTAVSSVSSVSHIAANRQVSTYITVPQSPLTHTLVQGNVLVSDEVLLSAISAFTSMDPPMSTTQNSTQGTLNIHTGTSYHHHHQQQQQQQQQAANMLPPNQPHTAPSQMALSSGSSVVQVYSALSPVGGSSGEVHALGLQSFPPAQVPSQCVESQAFTTPPVYSFGKQGSKTCVTTNLTDLCEYDKVIVPKHLRSSKKDEQVKGKIQRLKCDFCEKVFTKNFDLQQHIRSHTGEKPFQCIVCGRAFAQKSNVKKHMQTHKVWPTGTGSAGSRLPIAVKVLPLRGSQHPQQSEQDIEEQTGGAECIDKSAEHLAEEHLQEDQEGHKTTAQGRNKKILIIDSSYQCQFCSGKFNSYFHLKSHMTQHKDEQVYKCVVKVCSQTFRKLDLFLEHIRSHQDHLTYRCHLCSKVFSSLFELGVHQYSHNFCPQRTQRKDLTSHRCIKCQSKYSSQESLEQHLLTACHNFPCPHCEKVFPSERYFRRHLSTHGIGGKFKCQTCKKYFRTEHYLKLHSLIHSGEKPYKCSVCEATFNRKDKVKRHMLIHEPLKKYKCPFRNHVGCSREFNRADKLKAHILSHSGIKPFKCHFCEKAFSRRAHLIEHQYSHTNDYRFRCSKCNKGFTRQKYFSEHNCPCLTKKKAGEELPDKRLLSPSWNAGNGEMDVAADAEHHKHSQDTTEAKDVPSIIRKMPVKGMDMKQQRKDDGKEEDDEGLECAEDIEEQMCKEGTGSLLLTPLFAETADGQ</sequence>
<gene>
    <name evidence="13" type="ORF">ACEWY4_000771</name>
</gene>
<dbReference type="SUPFAM" id="SSF57667">
    <property type="entry name" value="beta-beta-alpha zinc fingers"/>
    <property type="match status" value="5"/>
</dbReference>
<keyword evidence="7" id="KW-0238">DNA-binding</keyword>
<feature type="domain" description="C2H2-type" evidence="12">
    <location>
        <begin position="489"/>
        <end position="511"/>
    </location>
</feature>
<dbReference type="Pfam" id="PF00096">
    <property type="entry name" value="zf-C2H2"/>
    <property type="match status" value="6"/>
</dbReference>
<evidence type="ECO:0000256" key="5">
    <source>
        <dbReference type="ARBA" id="ARBA00022833"/>
    </source>
</evidence>
<dbReference type="Proteomes" id="UP001591681">
    <property type="component" value="Unassembled WGS sequence"/>
</dbReference>
<keyword evidence="4 10" id="KW-0863">Zinc-finger</keyword>
<organism evidence="13 14">
    <name type="scientific">Coilia grayii</name>
    <name type="common">Gray's grenadier anchovy</name>
    <dbReference type="NCBI Taxonomy" id="363190"/>
    <lineage>
        <taxon>Eukaryota</taxon>
        <taxon>Metazoa</taxon>
        <taxon>Chordata</taxon>
        <taxon>Craniata</taxon>
        <taxon>Vertebrata</taxon>
        <taxon>Euteleostomi</taxon>
        <taxon>Actinopterygii</taxon>
        <taxon>Neopterygii</taxon>
        <taxon>Teleostei</taxon>
        <taxon>Clupei</taxon>
        <taxon>Clupeiformes</taxon>
        <taxon>Clupeoidei</taxon>
        <taxon>Engraulidae</taxon>
        <taxon>Coilinae</taxon>
        <taxon>Coilia</taxon>
    </lineage>
</organism>
<proteinExistence type="predicted"/>
<dbReference type="InterPro" id="IPR013087">
    <property type="entry name" value="Znf_C2H2_type"/>
</dbReference>
<feature type="domain" description="C2H2-type" evidence="12">
    <location>
        <begin position="326"/>
        <end position="348"/>
    </location>
</feature>
<dbReference type="PROSITE" id="PS50157">
    <property type="entry name" value="ZINC_FINGER_C2H2_2"/>
    <property type="match status" value="11"/>
</dbReference>
<feature type="compositionally biased region" description="Polar residues" evidence="11">
    <location>
        <begin position="149"/>
        <end position="167"/>
    </location>
</feature>
<dbReference type="FunFam" id="3.30.160.60:FF:000618">
    <property type="entry name" value="zinc finger protein 341 isoform X1"/>
    <property type="match status" value="1"/>
</dbReference>
<feature type="domain" description="C2H2-type" evidence="12">
    <location>
        <begin position="552"/>
        <end position="574"/>
    </location>
</feature>
<dbReference type="GO" id="GO:0005634">
    <property type="term" value="C:nucleus"/>
    <property type="evidence" value="ECO:0007669"/>
    <property type="project" value="UniProtKB-SubCell"/>
</dbReference>
<evidence type="ECO:0000256" key="4">
    <source>
        <dbReference type="ARBA" id="ARBA00022771"/>
    </source>
</evidence>
<evidence type="ECO:0000256" key="11">
    <source>
        <dbReference type="SAM" id="MobiDB-lite"/>
    </source>
</evidence>
<feature type="domain" description="C2H2-type" evidence="12">
    <location>
        <begin position="580"/>
        <end position="607"/>
    </location>
</feature>
<evidence type="ECO:0000256" key="9">
    <source>
        <dbReference type="ARBA" id="ARBA00023242"/>
    </source>
</evidence>
<protein>
    <recommendedName>
        <fullName evidence="12">C2H2-type domain-containing protein</fullName>
    </recommendedName>
</protein>
<evidence type="ECO:0000256" key="1">
    <source>
        <dbReference type="ARBA" id="ARBA00004123"/>
    </source>
</evidence>
<feature type="domain" description="C2H2-type" evidence="12">
    <location>
        <begin position="459"/>
        <end position="488"/>
    </location>
</feature>
<dbReference type="FunFam" id="3.30.160.60:FF:003238">
    <property type="entry name" value="Zinc finger protein 341"/>
    <property type="match status" value="1"/>
</dbReference>
<feature type="domain" description="C2H2-type" evidence="12">
    <location>
        <begin position="636"/>
        <end position="668"/>
    </location>
</feature>
<name>A0ABD1KXL4_9TELE</name>
<dbReference type="GO" id="GO:0008270">
    <property type="term" value="F:zinc ion binding"/>
    <property type="evidence" value="ECO:0007669"/>
    <property type="project" value="UniProtKB-KW"/>
</dbReference>
<keyword evidence="14" id="KW-1185">Reference proteome</keyword>
<evidence type="ECO:0000313" key="13">
    <source>
        <dbReference type="EMBL" id="KAL2103903.1"/>
    </source>
</evidence>
<dbReference type="Gene3D" id="3.30.160.60">
    <property type="entry name" value="Classic Zinc Finger"/>
    <property type="match status" value="8"/>
</dbReference>
<dbReference type="GO" id="GO:0003700">
    <property type="term" value="F:DNA-binding transcription factor activity"/>
    <property type="evidence" value="ECO:0007669"/>
    <property type="project" value="UniProtKB-ARBA"/>
</dbReference>
<evidence type="ECO:0000256" key="2">
    <source>
        <dbReference type="ARBA" id="ARBA00022723"/>
    </source>
</evidence>
<dbReference type="GO" id="GO:0045893">
    <property type="term" value="P:positive regulation of DNA-templated transcription"/>
    <property type="evidence" value="ECO:0007669"/>
    <property type="project" value="UniProtKB-ARBA"/>
</dbReference>